<evidence type="ECO:0000256" key="7">
    <source>
        <dbReference type="ARBA" id="ARBA00022729"/>
    </source>
</evidence>
<dbReference type="Pfam" id="PF07714">
    <property type="entry name" value="PK_Tyr_Ser-Thr"/>
    <property type="match status" value="1"/>
</dbReference>
<evidence type="ECO:0000256" key="17">
    <source>
        <dbReference type="ARBA" id="ARBA00048679"/>
    </source>
</evidence>
<keyword evidence="13" id="KW-1015">Disulfide bond</keyword>
<keyword evidence="15" id="KW-0325">Glycoprotein</keyword>
<keyword evidence="4" id="KW-0245">EGF-like domain</keyword>
<accession>A0AAQ3U4H3</accession>
<evidence type="ECO:0000256" key="11">
    <source>
        <dbReference type="ARBA" id="ARBA00022989"/>
    </source>
</evidence>
<keyword evidence="14" id="KW-0675">Receptor</keyword>
<comment type="catalytic activity">
    <reaction evidence="16">
        <text>L-threonyl-[protein] + ATP = O-phospho-L-threonyl-[protein] + ADP + H(+)</text>
        <dbReference type="Rhea" id="RHEA:46608"/>
        <dbReference type="Rhea" id="RHEA-COMP:11060"/>
        <dbReference type="Rhea" id="RHEA-COMP:11605"/>
        <dbReference type="ChEBI" id="CHEBI:15378"/>
        <dbReference type="ChEBI" id="CHEBI:30013"/>
        <dbReference type="ChEBI" id="CHEBI:30616"/>
        <dbReference type="ChEBI" id="CHEBI:61977"/>
        <dbReference type="ChEBI" id="CHEBI:456216"/>
        <dbReference type="EC" id="2.7.11.1"/>
    </reaction>
</comment>
<dbReference type="FunFam" id="3.30.200.20:FF:000059">
    <property type="entry name" value="S-receptor-like serine/threonine-protein kinase"/>
    <property type="match status" value="1"/>
</dbReference>
<evidence type="ECO:0000256" key="19">
    <source>
        <dbReference type="SAM" id="Phobius"/>
    </source>
</evidence>
<sequence length="624" mass="70190">MTGFLILALLLCLLKDVVYKAKAWDDADFFSYCPPSQCSKHGPEIRYPFRLESSNSSSLCGAPSDMKFACSSDDTILVIQSTVMPYKVTAIDYKHATLMLAPRVDDSSPSCRQKLVSAALPRSTVAKCPYPDIYNSPLCYRPFATIVSCLREFTPSNRAADYIFGPISCLTSTSHFYYLVAGNADMSLLPLDCKVAPDSYFLMDPRLSTLKEQAETILNFSEIMIYWQGFELGVYPNAPNHHLLNYPLPPHQVQNIYGTGSHVKVIAATSSAAAIVVLLLMVAAALYVSLKKRYNEEIHLKVEMFLKTYGTSKPTRYTFSEVKKITRRFKEKVGQGGFGSVYRGELPNGVPVAVKMLENSIGEGEEFINEVATIGLIHHANIVRLLGFCSEGTRRALIYEFMPNESLEKYIYSHDSSISKELLLPKKMVDIALGIARGMEYLHQGCNKRILHFDIKPQNILLDYNFNPKISDFGLAKLCPRDQSIVTLTAARGTMGYIAPELYSRNFGGVSYKSDVYSFGMLVLEMISGRRNTDPGVHSQKEVYLPEWIFEKLITEQDLVLAREMTGEENEKMRQLAIVALWCIQWNPRNRPSMTKVVNMLTGRLESLQMPPKPFISSENHDMQ</sequence>
<dbReference type="SUPFAM" id="SSF56112">
    <property type="entry name" value="Protein kinase-like (PK-like)"/>
    <property type="match status" value="1"/>
</dbReference>
<dbReference type="PROSITE" id="PS00108">
    <property type="entry name" value="PROTEIN_KINASE_ST"/>
    <property type="match status" value="1"/>
</dbReference>
<feature type="chain" id="PRO_5043024052" description="non-specific serine/threonine protein kinase" evidence="20">
    <location>
        <begin position="24"/>
        <end position="624"/>
    </location>
</feature>
<dbReference type="Proteomes" id="UP001341281">
    <property type="component" value="Chromosome 06"/>
</dbReference>
<comment type="subcellular location">
    <subcellularLocation>
        <location evidence="1">Membrane</location>
        <topology evidence="1">Single-pass type I membrane protein</topology>
    </subcellularLocation>
</comment>
<dbReference type="Gene3D" id="3.30.200.20">
    <property type="entry name" value="Phosphorylase Kinase, domain 1"/>
    <property type="match status" value="1"/>
</dbReference>
<name>A0AAQ3U4H3_PASNO</name>
<dbReference type="InterPro" id="IPR011009">
    <property type="entry name" value="Kinase-like_dom_sf"/>
</dbReference>
<evidence type="ECO:0000256" key="6">
    <source>
        <dbReference type="ARBA" id="ARBA00022692"/>
    </source>
</evidence>
<feature type="transmembrane region" description="Helical" evidence="19">
    <location>
        <begin position="265"/>
        <end position="288"/>
    </location>
</feature>
<dbReference type="InterPro" id="IPR000719">
    <property type="entry name" value="Prot_kinase_dom"/>
</dbReference>
<evidence type="ECO:0000256" key="14">
    <source>
        <dbReference type="ARBA" id="ARBA00023170"/>
    </source>
</evidence>
<evidence type="ECO:0000256" key="4">
    <source>
        <dbReference type="ARBA" id="ARBA00022536"/>
    </source>
</evidence>
<dbReference type="SMART" id="SM00220">
    <property type="entry name" value="S_TKc"/>
    <property type="match status" value="1"/>
</dbReference>
<keyword evidence="3" id="KW-0723">Serine/threonine-protein kinase</keyword>
<dbReference type="CDD" id="cd14066">
    <property type="entry name" value="STKc_IRAK"/>
    <property type="match status" value="1"/>
</dbReference>
<evidence type="ECO:0000259" key="21">
    <source>
        <dbReference type="PROSITE" id="PS50011"/>
    </source>
</evidence>
<dbReference type="InterPro" id="IPR001245">
    <property type="entry name" value="Ser-Thr/Tyr_kinase_cat_dom"/>
</dbReference>
<keyword evidence="10 18" id="KW-0067">ATP-binding</keyword>
<organism evidence="22 23">
    <name type="scientific">Paspalum notatum var. saurae</name>
    <dbReference type="NCBI Taxonomy" id="547442"/>
    <lineage>
        <taxon>Eukaryota</taxon>
        <taxon>Viridiplantae</taxon>
        <taxon>Streptophyta</taxon>
        <taxon>Embryophyta</taxon>
        <taxon>Tracheophyta</taxon>
        <taxon>Spermatophyta</taxon>
        <taxon>Magnoliopsida</taxon>
        <taxon>Liliopsida</taxon>
        <taxon>Poales</taxon>
        <taxon>Poaceae</taxon>
        <taxon>PACMAD clade</taxon>
        <taxon>Panicoideae</taxon>
        <taxon>Andropogonodae</taxon>
        <taxon>Paspaleae</taxon>
        <taxon>Paspalinae</taxon>
        <taxon>Paspalum</taxon>
    </lineage>
</organism>
<dbReference type="InterPro" id="IPR045874">
    <property type="entry name" value="LRK10/LRL21-25-like"/>
</dbReference>
<keyword evidence="11 19" id="KW-1133">Transmembrane helix</keyword>
<dbReference type="InterPro" id="IPR025287">
    <property type="entry name" value="WAK_GUB"/>
</dbReference>
<feature type="binding site" evidence="18">
    <location>
        <position position="355"/>
    </location>
    <ligand>
        <name>ATP</name>
        <dbReference type="ChEBI" id="CHEBI:30616"/>
    </ligand>
</feature>
<dbReference type="PROSITE" id="PS50011">
    <property type="entry name" value="PROTEIN_KINASE_DOM"/>
    <property type="match status" value="1"/>
</dbReference>
<evidence type="ECO:0000256" key="12">
    <source>
        <dbReference type="ARBA" id="ARBA00023136"/>
    </source>
</evidence>
<evidence type="ECO:0000256" key="10">
    <source>
        <dbReference type="ARBA" id="ARBA00022840"/>
    </source>
</evidence>
<keyword evidence="7 20" id="KW-0732">Signal</keyword>
<dbReference type="InterPro" id="IPR017441">
    <property type="entry name" value="Protein_kinase_ATP_BS"/>
</dbReference>
<evidence type="ECO:0000313" key="23">
    <source>
        <dbReference type="Proteomes" id="UP001341281"/>
    </source>
</evidence>
<dbReference type="PANTHER" id="PTHR27009">
    <property type="entry name" value="RUST RESISTANCE KINASE LR10-RELATED"/>
    <property type="match status" value="1"/>
</dbReference>
<evidence type="ECO:0000256" key="18">
    <source>
        <dbReference type="PROSITE-ProRule" id="PRU10141"/>
    </source>
</evidence>
<dbReference type="GO" id="GO:0004674">
    <property type="term" value="F:protein serine/threonine kinase activity"/>
    <property type="evidence" value="ECO:0007669"/>
    <property type="project" value="UniProtKB-KW"/>
</dbReference>
<evidence type="ECO:0000313" key="22">
    <source>
        <dbReference type="EMBL" id="WVZ82772.1"/>
    </source>
</evidence>
<dbReference type="GO" id="GO:0030247">
    <property type="term" value="F:polysaccharide binding"/>
    <property type="evidence" value="ECO:0007669"/>
    <property type="project" value="InterPro"/>
</dbReference>
<feature type="signal peptide" evidence="20">
    <location>
        <begin position="1"/>
        <end position="23"/>
    </location>
</feature>
<keyword evidence="6 19" id="KW-0812">Transmembrane</keyword>
<dbReference type="InterPro" id="IPR008271">
    <property type="entry name" value="Ser/Thr_kinase_AS"/>
</dbReference>
<dbReference type="EMBL" id="CP144750">
    <property type="protein sequence ID" value="WVZ82772.1"/>
    <property type="molecule type" value="Genomic_DNA"/>
</dbReference>
<evidence type="ECO:0000256" key="16">
    <source>
        <dbReference type="ARBA" id="ARBA00047899"/>
    </source>
</evidence>
<evidence type="ECO:0000256" key="9">
    <source>
        <dbReference type="ARBA" id="ARBA00022777"/>
    </source>
</evidence>
<protein>
    <recommendedName>
        <fullName evidence="2">non-specific serine/threonine protein kinase</fullName>
        <ecNumber evidence="2">2.7.11.1</ecNumber>
    </recommendedName>
</protein>
<dbReference type="AlphaFoldDB" id="A0AAQ3U4H3"/>
<keyword evidence="23" id="KW-1185">Reference proteome</keyword>
<evidence type="ECO:0000256" key="20">
    <source>
        <dbReference type="SAM" id="SignalP"/>
    </source>
</evidence>
<evidence type="ECO:0000256" key="5">
    <source>
        <dbReference type="ARBA" id="ARBA00022679"/>
    </source>
</evidence>
<comment type="catalytic activity">
    <reaction evidence="17">
        <text>L-seryl-[protein] + ATP = O-phospho-L-seryl-[protein] + ADP + H(+)</text>
        <dbReference type="Rhea" id="RHEA:17989"/>
        <dbReference type="Rhea" id="RHEA-COMP:9863"/>
        <dbReference type="Rhea" id="RHEA-COMP:11604"/>
        <dbReference type="ChEBI" id="CHEBI:15378"/>
        <dbReference type="ChEBI" id="CHEBI:29999"/>
        <dbReference type="ChEBI" id="CHEBI:30616"/>
        <dbReference type="ChEBI" id="CHEBI:83421"/>
        <dbReference type="ChEBI" id="CHEBI:456216"/>
        <dbReference type="EC" id="2.7.11.1"/>
    </reaction>
</comment>
<dbReference type="PROSITE" id="PS00107">
    <property type="entry name" value="PROTEIN_KINASE_ATP"/>
    <property type="match status" value="1"/>
</dbReference>
<dbReference type="FunFam" id="1.10.510.10:FF:000590">
    <property type="entry name" value="PR5-like receptor kinase"/>
    <property type="match status" value="1"/>
</dbReference>
<evidence type="ECO:0000256" key="15">
    <source>
        <dbReference type="ARBA" id="ARBA00023180"/>
    </source>
</evidence>
<dbReference type="EC" id="2.7.11.1" evidence="2"/>
<evidence type="ECO:0000256" key="3">
    <source>
        <dbReference type="ARBA" id="ARBA00022527"/>
    </source>
</evidence>
<keyword evidence="9" id="KW-0418">Kinase</keyword>
<keyword evidence="12 19" id="KW-0472">Membrane</keyword>
<keyword evidence="8 18" id="KW-0547">Nucleotide-binding</keyword>
<evidence type="ECO:0000256" key="13">
    <source>
        <dbReference type="ARBA" id="ARBA00023157"/>
    </source>
</evidence>
<keyword evidence="5" id="KW-0808">Transferase</keyword>
<dbReference type="GO" id="GO:0005524">
    <property type="term" value="F:ATP binding"/>
    <property type="evidence" value="ECO:0007669"/>
    <property type="project" value="UniProtKB-UniRule"/>
</dbReference>
<gene>
    <name evidence="22" type="ORF">U9M48_029999</name>
</gene>
<feature type="domain" description="Protein kinase" evidence="21">
    <location>
        <begin position="327"/>
        <end position="616"/>
    </location>
</feature>
<evidence type="ECO:0000256" key="2">
    <source>
        <dbReference type="ARBA" id="ARBA00012513"/>
    </source>
</evidence>
<reference evidence="22 23" key="1">
    <citation type="submission" date="2024-02" db="EMBL/GenBank/DDBJ databases">
        <title>High-quality chromosome-scale genome assembly of Pensacola bahiagrass (Paspalum notatum Flugge var. saurae).</title>
        <authorList>
            <person name="Vega J.M."/>
            <person name="Podio M."/>
            <person name="Orjuela J."/>
            <person name="Siena L.A."/>
            <person name="Pessino S.C."/>
            <person name="Combes M.C."/>
            <person name="Mariac C."/>
            <person name="Albertini E."/>
            <person name="Pupilli F."/>
            <person name="Ortiz J.P.A."/>
            <person name="Leblanc O."/>
        </authorList>
    </citation>
    <scope>NUCLEOTIDE SEQUENCE [LARGE SCALE GENOMIC DNA]</scope>
    <source>
        <strain evidence="22">R1</strain>
        <tissue evidence="22">Leaf</tissue>
    </source>
</reference>
<dbReference type="Gene3D" id="1.10.510.10">
    <property type="entry name" value="Transferase(Phosphotransferase) domain 1"/>
    <property type="match status" value="1"/>
</dbReference>
<evidence type="ECO:0000256" key="8">
    <source>
        <dbReference type="ARBA" id="ARBA00022741"/>
    </source>
</evidence>
<evidence type="ECO:0000256" key="1">
    <source>
        <dbReference type="ARBA" id="ARBA00004479"/>
    </source>
</evidence>
<proteinExistence type="predicted"/>
<dbReference type="GO" id="GO:0016020">
    <property type="term" value="C:membrane"/>
    <property type="evidence" value="ECO:0007669"/>
    <property type="project" value="UniProtKB-SubCell"/>
</dbReference>
<dbReference type="Pfam" id="PF13947">
    <property type="entry name" value="GUB_WAK_bind"/>
    <property type="match status" value="1"/>
</dbReference>